<protein>
    <submittedName>
        <fullName evidence="1">YhcN/YlaJ family sporulation lipoprotein</fullName>
    </submittedName>
</protein>
<keyword evidence="2" id="KW-1185">Reference proteome</keyword>
<dbReference type="AlphaFoldDB" id="A0A4R3L4X5"/>
<dbReference type="NCBIfam" id="TIGR02898">
    <property type="entry name" value="spore_YhcN_YlaJ"/>
    <property type="match status" value="1"/>
</dbReference>
<gene>
    <name evidence="1" type="ORF">EDD58_103140</name>
</gene>
<sequence length="206" mass="22638">MLWSNMIKGIIASSLVFSVVGCTMNTDRQAQDRTGQNRLRTVRVTDQNRLANQNNVMNNHTKAFPTKNAGDRAQTDLGNTMRNAQGNTANNNLAKGFRVSDDIADRVADMKNVDTAAAVVLGNYAYIGVTTRDMGKDGLLTDDFKQKIADEARSVDPNLQRVFVSANPNFVKQLNGYVNDFRNGRPIGGIIEGVTNVINRTFPEAK</sequence>
<proteinExistence type="predicted"/>
<keyword evidence="1" id="KW-0449">Lipoprotein</keyword>
<dbReference type="InterPro" id="IPR019076">
    <property type="entry name" value="Spore_lipoprot_YhcN/YlaJ-like"/>
</dbReference>
<dbReference type="EMBL" id="SMAG01000003">
    <property type="protein sequence ID" value="TCS94723.1"/>
    <property type="molecule type" value="Genomic_DNA"/>
</dbReference>
<dbReference type="InterPro" id="IPR014247">
    <property type="entry name" value="Spore_lipoprot_YhcN/YlaJ"/>
</dbReference>
<evidence type="ECO:0000313" key="1">
    <source>
        <dbReference type="EMBL" id="TCS94723.1"/>
    </source>
</evidence>
<organism evidence="1 2">
    <name type="scientific">Hazenella coriacea</name>
    <dbReference type="NCBI Taxonomy" id="1179467"/>
    <lineage>
        <taxon>Bacteria</taxon>
        <taxon>Bacillati</taxon>
        <taxon>Bacillota</taxon>
        <taxon>Bacilli</taxon>
        <taxon>Bacillales</taxon>
        <taxon>Thermoactinomycetaceae</taxon>
        <taxon>Hazenella</taxon>
    </lineage>
</organism>
<dbReference type="OrthoDB" id="1707228at2"/>
<dbReference type="GO" id="GO:0030435">
    <property type="term" value="P:sporulation resulting in formation of a cellular spore"/>
    <property type="evidence" value="ECO:0007669"/>
    <property type="project" value="InterPro"/>
</dbReference>
<accession>A0A4R3L4X5</accession>
<dbReference type="RefSeq" id="WP_131924113.1">
    <property type="nucleotide sequence ID" value="NZ_SMAG01000003.1"/>
</dbReference>
<dbReference type="Pfam" id="PF09580">
    <property type="entry name" value="Spore_YhcN_YlaJ"/>
    <property type="match status" value="1"/>
</dbReference>
<name>A0A4R3L4X5_9BACL</name>
<dbReference type="Proteomes" id="UP000294937">
    <property type="component" value="Unassembled WGS sequence"/>
</dbReference>
<reference evidence="1 2" key="1">
    <citation type="submission" date="2019-03" db="EMBL/GenBank/DDBJ databases">
        <title>Genomic Encyclopedia of Type Strains, Phase IV (KMG-IV): sequencing the most valuable type-strain genomes for metagenomic binning, comparative biology and taxonomic classification.</title>
        <authorList>
            <person name="Goeker M."/>
        </authorList>
    </citation>
    <scope>NUCLEOTIDE SEQUENCE [LARGE SCALE GENOMIC DNA]</scope>
    <source>
        <strain evidence="1 2">DSM 45707</strain>
    </source>
</reference>
<comment type="caution">
    <text evidence="1">The sequence shown here is derived from an EMBL/GenBank/DDBJ whole genome shotgun (WGS) entry which is preliminary data.</text>
</comment>
<evidence type="ECO:0000313" key="2">
    <source>
        <dbReference type="Proteomes" id="UP000294937"/>
    </source>
</evidence>